<evidence type="ECO:0000256" key="1">
    <source>
        <dbReference type="SAM" id="Phobius"/>
    </source>
</evidence>
<feature type="transmembrane region" description="Helical" evidence="1">
    <location>
        <begin position="175"/>
        <end position="201"/>
    </location>
</feature>
<accession>A0ABV5A8P2</accession>
<dbReference type="EMBL" id="JBDXSU010000001">
    <property type="protein sequence ID" value="MFB5188680.1"/>
    <property type="molecule type" value="Genomic_DNA"/>
</dbReference>
<gene>
    <name evidence="2" type="ORF">KKP3000_001113</name>
</gene>
<proteinExistence type="predicted"/>
<keyword evidence="3" id="KW-1185">Reference proteome</keyword>
<comment type="caution">
    <text evidence="2">The sequence shown here is derived from an EMBL/GenBank/DDBJ whole genome shotgun (WGS) entry which is preliminary data.</text>
</comment>
<feature type="transmembrane region" description="Helical" evidence="1">
    <location>
        <begin position="142"/>
        <end position="163"/>
    </location>
</feature>
<sequence length="247" mass="27470">MVWKVIQSEWLKIRKSSVWFPVILAPLLTIAIGVMGARHGQLLNRTSSSPWSSYYLIIVVAYSLLLLPLLTGVLASVICRFEHLSGGWKQVLAFPVPRTTIYCVKFLYVLLLVALAQVLMMFGVIGTGLTVLHITSSIPWQLLLRSILGGWLACIPFIALQLWVSMWWKSFGAPFALNVILTIPAVAVAHSSRFGPIYPWAQPMLAMLPSGHQFLNVTTKTTLTIIVSGILLVAVGWFHFQKRDITS</sequence>
<dbReference type="PANTHER" id="PTHR37305:SF1">
    <property type="entry name" value="MEMBRANE PROTEIN"/>
    <property type="match status" value="1"/>
</dbReference>
<evidence type="ECO:0000313" key="3">
    <source>
        <dbReference type="Proteomes" id="UP001579974"/>
    </source>
</evidence>
<dbReference type="CDD" id="cd21809">
    <property type="entry name" value="ABC-2_lan_permease-like"/>
    <property type="match status" value="1"/>
</dbReference>
<keyword evidence="1" id="KW-0812">Transmembrane</keyword>
<organism evidence="2 3">
    <name type="scientific">Alicyclobacillus fastidiosus</name>
    <dbReference type="NCBI Taxonomy" id="392011"/>
    <lineage>
        <taxon>Bacteria</taxon>
        <taxon>Bacillati</taxon>
        <taxon>Bacillota</taxon>
        <taxon>Bacilli</taxon>
        <taxon>Bacillales</taxon>
        <taxon>Alicyclobacillaceae</taxon>
        <taxon>Alicyclobacillus</taxon>
    </lineage>
</organism>
<dbReference type="PANTHER" id="PTHR37305">
    <property type="entry name" value="INTEGRAL MEMBRANE PROTEIN-RELATED"/>
    <property type="match status" value="1"/>
</dbReference>
<keyword evidence="1" id="KW-1133">Transmembrane helix</keyword>
<feature type="transmembrane region" description="Helical" evidence="1">
    <location>
        <begin position="18"/>
        <end position="35"/>
    </location>
</feature>
<dbReference type="RefSeq" id="WP_275475523.1">
    <property type="nucleotide sequence ID" value="NZ_CP162940.1"/>
</dbReference>
<feature type="transmembrane region" description="Helical" evidence="1">
    <location>
        <begin position="55"/>
        <end position="79"/>
    </location>
</feature>
<reference evidence="2 3" key="1">
    <citation type="journal article" date="2024" name="Int. J. Mol. Sci.">
        <title>Exploration of Alicyclobacillus spp. Genome in Search of Antibiotic Resistance.</title>
        <authorList>
            <person name="Bucka-Kolendo J."/>
            <person name="Kiousi D.E."/>
            <person name="Dekowska A."/>
            <person name="Mikolajczuk-Szczyrba A."/>
            <person name="Karadedos D.M."/>
            <person name="Michael P."/>
            <person name="Galanis A."/>
            <person name="Sokolowska B."/>
        </authorList>
    </citation>
    <scope>NUCLEOTIDE SEQUENCE [LARGE SCALE GENOMIC DNA]</scope>
    <source>
        <strain evidence="2 3">KKP 3000</strain>
    </source>
</reference>
<feature type="transmembrane region" description="Helical" evidence="1">
    <location>
        <begin position="221"/>
        <end position="240"/>
    </location>
</feature>
<dbReference type="Proteomes" id="UP001579974">
    <property type="component" value="Unassembled WGS sequence"/>
</dbReference>
<feature type="transmembrane region" description="Helical" evidence="1">
    <location>
        <begin position="100"/>
        <end position="122"/>
    </location>
</feature>
<name>A0ABV5A8P2_9BACL</name>
<dbReference type="Pfam" id="PF12730">
    <property type="entry name" value="ABC2_membrane_4"/>
    <property type="match status" value="1"/>
</dbReference>
<keyword evidence="1" id="KW-0472">Membrane</keyword>
<protein>
    <submittedName>
        <fullName evidence="2">ABC transporter permease</fullName>
    </submittedName>
</protein>
<evidence type="ECO:0000313" key="2">
    <source>
        <dbReference type="EMBL" id="MFB5188680.1"/>
    </source>
</evidence>